<evidence type="ECO:0000259" key="3">
    <source>
        <dbReference type="PROSITE" id="PS50181"/>
    </source>
</evidence>
<dbReference type="InterPro" id="IPR032675">
    <property type="entry name" value="LRR_dom_sf"/>
</dbReference>
<feature type="domain" description="F-box" evidence="3">
    <location>
        <begin position="119"/>
        <end position="166"/>
    </location>
</feature>
<organism evidence="4 5">
    <name type="scientific">[Emmonsia] crescens</name>
    <dbReference type="NCBI Taxonomy" id="73230"/>
    <lineage>
        <taxon>Eukaryota</taxon>
        <taxon>Fungi</taxon>
        <taxon>Dikarya</taxon>
        <taxon>Ascomycota</taxon>
        <taxon>Pezizomycotina</taxon>
        <taxon>Eurotiomycetes</taxon>
        <taxon>Eurotiomycetidae</taxon>
        <taxon>Onygenales</taxon>
        <taxon>Ajellomycetaceae</taxon>
        <taxon>Emergomyces</taxon>
    </lineage>
</organism>
<accession>A0A2B7ZJ62</accession>
<dbReference type="Proteomes" id="UP000226031">
    <property type="component" value="Unassembled WGS sequence"/>
</dbReference>
<feature type="signal peptide" evidence="2">
    <location>
        <begin position="1"/>
        <end position="19"/>
    </location>
</feature>
<dbReference type="InterPro" id="IPR001810">
    <property type="entry name" value="F-box_dom"/>
</dbReference>
<name>A0A2B7ZJ62_9EURO</name>
<dbReference type="SUPFAM" id="SSF48452">
    <property type="entry name" value="TPR-like"/>
    <property type="match status" value="1"/>
</dbReference>
<dbReference type="STRING" id="73230.A0A2B7ZJ62"/>
<dbReference type="EMBL" id="PDND01000049">
    <property type="protein sequence ID" value="PGH34016.1"/>
    <property type="molecule type" value="Genomic_DNA"/>
</dbReference>
<dbReference type="VEuPathDB" id="FungiDB:EMCG_06603"/>
<dbReference type="Gene3D" id="1.25.40.10">
    <property type="entry name" value="Tetratricopeptide repeat domain"/>
    <property type="match status" value="1"/>
</dbReference>
<dbReference type="InterPro" id="IPR019734">
    <property type="entry name" value="TPR_rpt"/>
</dbReference>
<dbReference type="PROSITE" id="PS50005">
    <property type="entry name" value="TPR"/>
    <property type="match status" value="1"/>
</dbReference>
<evidence type="ECO:0000313" key="4">
    <source>
        <dbReference type="EMBL" id="PGH34016.1"/>
    </source>
</evidence>
<dbReference type="PANTHER" id="PTHR38926:SF5">
    <property type="entry name" value="F-BOX AND LEUCINE-RICH REPEAT PROTEIN 6"/>
    <property type="match status" value="1"/>
</dbReference>
<dbReference type="Pfam" id="PF12937">
    <property type="entry name" value="F-box-like"/>
    <property type="match status" value="1"/>
</dbReference>
<dbReference type="InterPro" id="IPR036047">
    <property type="entry name" value="F-box-like_dom_sf"/>
</dbReference>
<comment type="caution">
    <text evidence="4">The sequence shown here is derived from an EMBL/GenBank/DDBJ whole genome shotgun (WGS) entry which is preliminary data.</text>
</comment>
<proteinExistence type="predicted"/>
<dbReference type="AlphaFoldDB" id="A0A2B7ZJ62"/>
<dbReference type="InterPro" id="IPR011990">
    <property type="entry name" value="TPR-like_helical_dom_sf"/>
</dbReference>
<protein>
    <submittedName>
        <fullName evidence="4">F-box/TPR repeat protein Pof3</fullName>
    </submittedName>
</protein>
<keyword evidence="5" id="KW-1185">Reference proteome</keyword>
<evidence type="ECO:0000256" key="2">
    <source>
        <dbReference type="SAM" id="SignalP"/>
    </source>
</evidence>
<dbReference type="SMART" id="SM00256">
    <property type="entry name" value="FBOX"/>
    <property type="match status" value="1"/>
</dbReference>
<gene>
    <name evidence="4" type="ORF">GX50_03163</name>
</gene>
<feature type="chain" id="PRO_5012835186" evidence="2">
    <location>
        <begin position="20"/>
        <end position="555"/>
    </location>
</feature>
<dbReference type="SUPFAM" id="SSF52047">
    <property type="entry name" value="RNI-like"/>
    <property type="match status" value="1"/>
</dbReference>
<sequence length="555" mass="63059">MNIVALTFTGLWMLSRRQALQLGGGDTVGILDNRAATHCKLRALNSGLQDGRRMIKENRMDPRGYLRTAKILQLMDKYDSSLQTYQYALRVLPPNSAGRQQIKELATKLDKRLKGPKLADPFTVLPLELVSMILDYLDLKSLLSAVRVSKHWNMVLNSLPKLWTHLDLSKAKRRCVSLKSIQAFLRRSHWGLTRASLVNLQPDDFPKLMTGFQRIASLEHLDLLGNFSPKFDVAPVYTLSSLRTLVCSELSEMTFAHFRKVLSRCPLLERVEVYVKAAPLHEYETFPAKLPNLRSLTILGYDYYRNLSFGFPLNLPFLNNVTLFDITPNLEELYLICQTSFMMRDVPKISNMANLKRFGLLGINFNNFPELPESLERLSLSMSVHNPQSILQIDKLSAMAPNLKTLILNRFQDDELGPFLIAFTQSKSSLTHLDLEGCRLHVEDLLIAMMRGNFESLTSLNIAGLAEIDDKVIANILDMVPNIKELDISRTQVKEYSVKRLLDSDKLKIEKLVVHRMETPFSRDFLDYARGKGVEIPPPINIGGVGKRPPAPPRR</sequence>
<dbReference type="PROSITE" id="PS50181">
    <property type="entry name" value="FBOX"/>
    <property type="match status" value="1"/>
</dbReference>
<dbReference type="SUPFAM" id="SSF81383">
    <property type="entry name" value="F-box domain"/>
    <property type="match status" value="1"/>
</dbReference>
<feature type="repeat" description="TPR" evidence="1">
    <location>
        <begin position="62"/>
        <end position="95"/>
    </location>
</feature>
<evidence type="ECO:0000313" key="5">
    <source>
        <dbReference type="Proteomes" id="UP000226031"/>
    </source>
</evidence>
<keyword evidence="1" id="KW-0802">TPR repeat</keyword>
<dbReference type="Gene3D" id="3.80.10.10">
    <property type="entry name" value="Ribonuclease Inhibitor"/>
    <property type="match status" value="1"/>
</dbReference>
<dbReference type="PANTHER" id="PTHR38926">
    <property type="entry name" value="F-BOX DOMAIN CONTAINING PROTEIN, EXPRESSED"/>
    <property type="match status" value="1"/>
</dbReference>
<dbReference type="Gene3D" id="1.20.1280.50">
    <property type="match status" value="1"/>
</dbReference>
<keyword evidence="2" id="KW-0732">Signal</keyword>
<reference evidence="4 5" key="1">
    <citation type="submission" date="2017-10" db="EMBL/GenBank/DDBJ databases">
        <title>Comparative genomics in systemic dimorphic fungi from Ajellomycetaceae.</title>
        <authorList>
            <person name="Munoz J.F."/>
            <person name="Mcewen J.G."/>
            <person name="Clay O.K."/>
            <person name="Cuomo C.A."/>
        </authorList>
    </citation>
    <scope>NUCLEOTIDE SEQUENCE [LARGE SCALE GENOMIC DNA]</scope>
    <source>
        <strain evidence="4 5">UAMH4076</strain>
    </source>
</reference>
<evidence type="ECO:0000256" key="1">
    <source>
        <dbReference type="PROSITE-ProRule" id="PRU00339"/>
    </source>
</evidence>